<proteinExistence type="inferred from homology"/>
<dbReference type="SUPFAM" id="SSF53850">
    <property type="entry name" value="Periplasmic binding protein-like II"/>
    <property type="match status" value="1"/>
</dbReference>
<dbReference type="PANTHER" id="PTHR30537:SF74">
    <property type="entry name" value="HTH-TYPE TRANSCRIPTIONAL REGULATOR TRPI"/>
    <property type="match status" value="1"/>
</dbReference>
<dbReference type="PANTHER" id="PTHR30537">
    <property type="entry name" value="HTH-TYPE TRANSCRIPTIONAL REGULATOR"/>
    <property type="match status" value="1"/>
</dbReference>
<sequence length="225" mass="25345">MDDLATATRDLRTHVEARPIVISTLPVFMEKWLTPYLSDFQNGHPDIRFRFDFHDGISTGGRGFSFGPDIDAMIVYVERPPEGFQSERLFGEKLVPVCSPTLRAAMPDTLTLRDILSQTRLQDTFWPDDWSVWARAMGHPGNLQAPELSFALYNGLIQSVKSGMGVAIGHSAMIRRELEAGDLVAFDAFAIDAPESYYFVTRRSLRNNPKLAAFWKWILKCSGNS</sequence>
<organism evidence="3 4">
    <name type="scientific">Aliisedimentitalea scapharcae</name>
    <dbReference type="NCBI Taxonomy" id="1524259"/>
    <lineage>
        <taxon>Bacteria</taxon>
        <taxon>Pseudomonadati</taxon>
        <taxon>Pseudomonadota</taxon>
        <taxon>Alphaproteobacteria</taxon>
        <taxon>Rhodobacterales</taxon>
        <taxon>Roseobacteraceae</taxon>
        <taxon>Aliisedimentitalea</taxon>
    </lineage>
</organism>
<accession>A0ABZ2XRD5</accession>
<keyword evidence="4" id="KW-1185">Reference proteome</keyword>
<gene>
    <name evidence="3" type="ORF">QEZ52_12240</name>
</gene>
<evidence type="ECO:0000313" key="4">
    <source>
        <dbReference type="Proteomes" id="UP001623232"/>
    </source>
</evidence>
<evidence type="ECO:0000313" key="3">
    <source>
        <dbReference type="EMBL" id="WZK87389.1"/>
    </source>
</evidence>
<dbReference type="Gene3D" id="3.40.190.10">
    <property type="entry name" value="Periplasmic binding protein-like II"/>
    <property type="match status" value="2"/>
</dbReference>
<dbReference type="InterPro" id="IPR005119">
    <property type="entry name" value="LysR_subst-bd"/>
</dbReference>
<dbReference type="InterPro" id="IPR058163">
    <property type="entry name" value="LysR-type_TF_proteobact-type"/>
</dbReference>
<comment type="similarity">
    <text evidence="1">Belongs to the LysR transcriptional regulatory family.</text>
</comment>
<protein>
    <submittedName>
        <fullName evidence="3">LysR substrate-binding domain-containing protein</fullName>
    </submittedName>
</protein>
<evidence type="ECO:0000256" key="1">
    <source>
        <dbReference type="ARBA" id="ARBA00009437"/>
    </source>
</evidence>
<feature type="domain" description="LysR substrate-binding" evidence="2">
    <location>
        <begin position="17"/>
        <end position="219"/>
    </location>
</feature>
<dbReference type="RefSeq" id="WP_406644638.1">
    <property type="nucleotide sequence ID" value="NZ_CP123584.1"/>
</dbReference>
<dbReference type="EMBL" id="CP123584">
    <property type="protein sequence ID" value="WZK87389.1"/>
    <property type="molecule type" value="Genomic_DNA"/>
</dbReference>
<dbReference type="CDD" id="cd08432">
    <property type="entry name" value="PBP2_GcdR_TrpI_HvrB_AmpR_like"/>
    <property type="match status" value="1"/>
</dbReference>
<dbReference type="Pfam" id="PF03466">
    <property type="entry name" value="LysR_substrate"/>
    <property type="match status" value="1"/>
</dbReference>
<reference evidence="3 4" key="1">
    <citation type="submission" date="2023-04" db="EMBL/GenBank/DDBJ databases">
        <title>Complete genome sequence of Alisedimentitalea scapharcae.</title>
        <authorList>
            <person name="Rong J.-C."/>
            <person name="Yi M.-L."/>
            <person name="Zhao Q."/>
        </authorList>
    </citation>
    <scope>NUCLEOTIDE SEQUENCE [LARGE SCALE GENOMIC DNA]</scope>
    <source>
        <strain evidence="3 4">KCTC 42119</strain>
    </source>
</reference>
<dbReference type="Proteomes" id="UP001623232">
    <property type="component" value="Chromosome"/>
</dbReference>
<name>A0ABZ2XRD5_9RHOB</name>
<evidence type="ECO:0000259" key="2">
    <source>
        <dbReference type="Pfam" id="PF03466"/>
    </source>
</evidence>